<dbReference type="EMBL" id="RBWS01000009">
    <property type="protein sequence ID" value="RKO71225.1"/>
    <property type="molecule type" value="Genomic_DNA"/>
</dbReference>
<gene>
    <name evidence="2" type="ORF">D7322_13830</name>
</gene>
<dbReference type="CDD" id="cd03394">
    <property type="entry name" value="PAP2_like_5"/>
    <property type="match status" value="1"/>
</dbReference>
<dbReference type="Pfam" id="PF01569">
    <property type="entry name" value="PAP2"/>
    <property type="match status" value="1"/>
</dbReference>
<evidence type="ECO:0000313" key="3">
    <source>
        <dbReference type="Proteomes" id="UP000282423"/>
    </source>
</evidence>
<organism evidence="2 3">
    <name type="scientific">Sphingobacterium puteale</name>
    <dbReference type="NCBI Taxonomy" id="2420510"/>
    <lineage>
        <taxon>Bacteria</taxon>
        <taxon>Pseudomonadati</taxon>
        <taxon>Bacteroidota</taxon>
        <taxon>Sphingobacteriia</taxon>
        <taxon>Sphingobacteriales</taxon>
        <taxon>Sphingobacteriaceae</taxon>
        <taxon>Sphingobacterium</taxon>
    </lineage>
</organism>
<dbReference type="OrthoDB" id="9773582at2"/>
<dbReference type="Gene3D" id="1.20.144.10">
    <property type="entry name" value="Phosphatidic acid phosphatase type 2/haloperoxidase"/>
    <property type="match status" value="1"/>
</dbReference>
<evidence type="ECO:0000313" key="2">
    <source>
        <dbReference type="EMBL" id="RKO71225.1"/>
    </source>
</evidence>
<dbReference type="SMART" id="SM00014">
    <property type="entry name" value="acidPPc"/>
    <property type="match status" value="1"/>
</dbReference>
<protein>
    <submittedName>
        <fullName evidence="2">Phosphatase PAP2 family protein</fullName>
    </submittedName>
</protein>
<proteinExistence type="predicted"/>
<dbReference type="Proteomes" id="UP000282423">
    <property type="component" value="Unassembled WGS sequence"/>
</dbReference>
<reference evidence="2 3" key="1">
    <citation type="submission" date="2018-10" db="EMBL/GenBank/DDBJ databases">
        <title>Sphingobacterium sp. M05W1-28.</title>
        <authorList>
            <person name="Cai H."/>
        </authorList>
    </citation>
    <scope>NUCLEOTIDE SEQUENCE [LARGE SCALE GENOMIC DNA]</scope>
    <source>
        <strain evidence="2 3">M05W1-28</strain>
    </source>
</reference>
<dbReference type="InterPro" id="IPR000326">
    <property type="entry name" value="PAP2/HPO"/>
</dbReference>
<dbReference type="AlphaFoldDB" id="A0A420VYC0"/>
<dbReference type="PANTHER" id="PTHR14969:SF13">
    <property type="entry name" value="AT30094P"/>
    <property type="match status" value="1"/>
</dbReference>
<dbReference type="InterPro" id="IPR036938">
    <property type="entry name" value="PAP2/HPO_sf"/>
</dbReference>
<sequence>MLKNLLYFIVLIYSLVQGTKAQPRESVKTSTDILMFAAPAAGFISTLALKDYKGTRALISSGATSIAATYILKYAIKKERPDHSDTHSFPSNHTAISFQGASFIAKRYGWKYSIPAYLISGYVGWGRIYSKRHETWDVIAGAAIGMGSALICTPPLSNNVKLNIAPTVMPNGSIGFYSSINF</sequence>
<accession>A0A420VYC0</accession>
<evidence type="ECO:0000259" key="1">
    <source>
        <dbReference type="SMART" id="SM00014"/>
    </source>
</evidence>
<dbReference type="SUPFAM" id="SSF48317">
    <property type="entry name" value="Acid phosphatase/Vanadium-dependent haloperoxidase"/>
    <property type="match status" value="1"/>
</dbReference>
<dbReference type="RefSeq" id="WP_121124805.1">
    <property type="nucleotide sequence ID" value="NZ_RBWS01000009.1"/>
</dbReference>
<feature type="domain" description="Phosphatidic acid phosphatase type 2/haloperoxidase" evidence="1">
    <location>
        <begin position="52"/>
        <end position="153"/>
    </location>
</feature>
<comment type="caution">
    <text evidence="2">The sequence shown here is derived from an EMBL/GenBank/DDBJ whole genome shotgun (WGS) entry which is preliminary data.</text>
</comment>
<dbReference type="PANTHER" id="PTHR14969">
    <property type="entry name" value="SPHINGOSINE-1-PHOSPHATE PHOSPHOHYDROLASE"/>
    <property type="match status" value="1"/>
</dbReference>
<keyword evidence="3" id="KW-1185">Reference proteome</keyword>
<name>A0A420VYC0_9SPHI</name>